<accession>A0AAV7L8A2</accession>
<evidence type="ECO:0000313" key="2">
    <source>
        <dbReference type="EMBL" id="KAJ1087861.1"/>
    </source>
</evidence>
<proteinExistence type="predicted"/>
<dbReference type="Proteomes" id="UP001066276">
    <property type="component" value="Chromosome 11"/>
</dbReference>
<feature type="region of interest" description="Disordered" evidence="1">
    <location>
        <begin position="80"/>
        <end position="108"/>
    </location>
</feature>
<keyword evidence="3" id="KW-1185">Reference proteome</keyword>
<evidence type="ECO:0000256" key="1">
    <source>
        <dbReference type="SAM" id="MobiDB-lite"/>
    </source>
</evidence>
<feature type="region of interest" description="Disordered" evidence="1">
    <location>
        <begin position="1"/>
        <end position="39"/>
    </location>
</feature>
<organism evidence="2 3">
    <name type="scientific">Pleurodeles waltl</name>
    <name type="common">Iberian ribbed newt</name>
    <dbReference type="NCBI Taxonomy" id="8319"/>
    <lineage>
        <taxon>Eukaryota</taxon>
        <taxon>Metazoa</taxon>
        <taxon>Chordata</taxon>
        <taxon>Craniata</taxon>
        <taxon>Vertebrata</taxon>
        <taxon>Euteleostomi</taxon>
        <taxon>Amphibia</taxon>
        <taxon>Batrachia</taxon>
        <taxon>Caudata</taxon>
        <taxon>Salamandroidea</taxon>
        <taxon>Salamandridae</taxon>
        <taxon>Pleurodelinae</taxon>
        <taxon>Pleurodeles</taxon>
    </lineage>
</organism>
<comment type="caution">
    <text evidence="2">The sequence shown here is derived from an EMBL/GenBank/DDBJ whole genome shotgun (WGS) entry which is preliminary data.</text>
</comment>
<reference evidence="2" key="1">
    <citation type="journal article" date="2022" name="bioRxiv">
        <title>Sequencing and chromosome-scale assembly of the giantPleurodeles waltlgenome.</title>
        <authorList>
            <person name="Brown T."/>
            <person name="Elewa A."/>
            <person name="Iarovenko S."/>
            <person name="Subramanian E."/>
            <person name="Araus A.J."/>
            <person name="Petzold A."/>
            <person name="Susuki M."/>
            <person name="Suzuki K.-i.T."/>
            <person name="Hayashi T."/>
            <person name="Toyoda A."/>
            <person name="Oliveira C."/>
            <person name="Osipova E."/>
            <person name="Leigh N.D."/>
            <person name="Simon A."/>
            <person name="Yun M.H."/>
        </authorList>
    </citation>
    <scope>NUCLEOTIDE SEQUENCE</scope>
    <source>
        <strain evidence="2">20211129_DDA</strain>
        <tissue evidence="2">Liver</tissue>
    </source>
</reference>
<name>A0AAV7L8A2_PLEWA</name>
<sequence>MGGEGCTTVSPGFLQVAHEEEVAESGEQSSAQQPREEESAWCRAASQAALWDPEVSTPRILVTASQGGVMEIKRAHSAEAVSQESRVRHRSTSGYGQVMAAPGDQEEDGIMNTGKVESFRVGTNLTVRLTSDPIRRCCRLKRKYTYQYQNGQRV</sequence>
<protein>
    <submittedName>
        <fullName evidence="2">Uncharacterized protein</fullName>
    </submittedName>
</protein>
<dbReference type="EMBL" id="JANPWB010000015">
    <property type="protein sequence ID" value="KAJ1087861.1"/>
    <property type="molecule type" value="Genomic_DNA"/>
</dbReference>
<evidence type="ECO:0000313" key="3">
    <source>
        <dbReference type="Proteomes" id="UP001066276"/>
    </source>
</evidence>
<gene>
    <name evidence="2" type="ORF">NDU88_001023</name>
</gene>
<dbReference type="AlphaFoldDB" id="A0AAV7L8A2"/>